<accession>A0A934U6V0</accession>
<dbReference type="GO" id="GO:0006313">
    <property type="term" value="P:DNA transposition"/>
    <property type="evidence" value="ECO:0007669"/>
    <property type="project" value="InterPro"/>
</dbReference>
<dbReference type="InterPro" id="IPR002514">
    <property type="entry name" value="Transposase_8"/>
</dbReference>
<dbReference type="RefSeq" id="WP_199708600.1">
    <property type="nucleotide sequence ID" value="NZ_JAEMNV010000017.1"/>
</dbReference>
<proteinExistence type="predicted"/>
<gene>
    <name evidence="1" type="ORF">JGU71_28815</name>
</gene>
<dbReference type="GO" id="GO:0004803">
    <property type="term" value="F:transposase activity"/>
    <property type="evidence" value="ECO:0007669"/>
    <property type="project" value="InterPro"/>
</dbReference>
<dbReference type="Proteomes" id="UP000655868">
    <property type="component" value="Unassembled WGS sequence"/>
</dbReference>
<keyword evidence="2" id="KW-1185">Reference proteome</keyword>
<dbReference type="SUPFAM" id="SSF46689">
    <property type="entry name" value="Homeodomain-like"/>
    <property type="match status" value="1"/>
</dbReference>
<comment type="caution">
    <text evidence="1">The sequence shown here is derived from an EMBL/GenBank/DDBJ whole genome shotgun (WGS) entry which is preliminary data.</text>
</comment>
<dbReference type="InterPro" id="IPR036388">
    <property type="entry name" value="WH-like_DNA-bd_sf"/>
</dbReference>
<dbReference type="GO" id="GO:0003677">
    <property type="term" value="F:DNA binding"/>
    <property type="evidence" value="ECO:0007669"/>
    <property type="project" value="InterPro"/>
</dbReference>
<dbReference type="Pfam" id="PF01527">
    <property type="entry name" value="HTH_Tnp_1"/>
    <property type="match status" value="1"/>
</dbReference>
<sequence>MNQVGGSKRRYSREFRDQCVRQVVAGLASYRSREDAVVAIAAAAAIPVTTLRNWVRAELGAARTDQIPADTELQLRELRRQLHEAQQVVTALSMYPSVQHRVSVQS</sequence>
<reference evidence="1" key="1">
    <citation type="submission" date="2020-12" db="EMBL/GenBank/DDBJ databases">
        <title>Antrihabitans popcorni sp. nov. and Antrihabitans auranticaus sp. nov., isolated from a larva cave.</title>
        <authorList>
            <person name="Lee S.D."/>
            <person name="Kim I.S."/>
        </authorList>
    </citation>
    <scope>NUCLEOTIDE SEQUENCE</scope>
    <source>
        <strain evidence="1">YC3-6</strain>
    </source>
</reference>
<protein>
    <submittedName>
        <fullName evidence="1">Transposase</fullName>
    </submittedName>
</protein>
<dbReference type="InterPro" id="IPR009057">
    <property type="entry name" value="Homeodomain-like_sf"/>
</dbReference>
<dbReference type="EMBL" id="JAEMNV010000017">
    <property type="protein sequence ID" value="MBJ8342899.1"/>
    <property type="molecule type" value="Genomic_DNA"/>
</dbReference>
<evidence type="ECO:0000313" key="1">
    <source>
        <dbReference type="EMBL" id="MBJ8342899.1"/>
    </source>
</evidence>
<organism evidence="1 2">
    <name type="scientific">Antrihabitans stalagmiti</name>
    <dbReference type="NCBI Taxonomy" id="2799499"/>
    <lineage>
        <taxon>Bacteria</taxon>
        <taxon>Bacillati</taxon>
        <taxon>Actinomycetota</taxon>
        <taxon>Actinomycetes</taxon>
        <taxon>Mycobacteriales</taxon>
        <taxon>Nocardiaceae</taxon>
        <taxon>Antrihabitans</taxon>
    </lineage>
</organism>
<dbReference type="AlphaFoldDB" id="A0A934U6V0"/>
<evidence type="ECO:0000313" key="2">
    <source>
        <dbReference type="Proteomes" id="UP000655868"/>
    </source>
</evidence>
<name>A0A934U6V0_9NOCA</name>
<dbReference type="Gene3D" id="1.10.10.10">
    <property type="entry name" value="Winged helix-like DNA-binding domain superfamily/Winged helix DNA-binding domain"/>
    <property type="match status" value="1"/>
</dbReference>